<evidence type="ECO:0000259" key="2">
    <source>
        <dbReference type="SMART" id="SM01177"/>
    </source>
</evidence>
<dbReference type="SMART" id="SM01177">
    <property type="entry name" value="DUF4210"/>
    <property type="match status" value="1"/>
</dbReference>
<dbReference type="Pfam" id="PF13889">
    <property type="entry name" value="Chromosome_seg"/>
    <property type="match status" value="1"/>
</dbReference>
<dbReference type="PANTHER" id="PTHR13199:SF23">
    <property type="entry name" value="MEIOSIS CHROMOSOME SEGREGATION FAMILY PROTEIN"/>
    <property type="match status" value="1"/>
</dbReference>
<sequence length="724" mass="79615">MGLPQVCPSGSRQFASVSTCDLDGMHGEDMSRKDADPQDTEEIISSEVSELQGDSFKYRMTAASNANGFRIGVADKASWLTPKSERSIQDPISRIVGFESGGVTHGSDGISIECERSFDVPGVKMNETDSSGSVVRKRLLSPLSHALSSEKVGDDSLEIGCSSFQKYSAPLTDTPGSFLAKDYKKANFGRTKYCTTRSWAFSRSLESRSTPWETTSASSFFTDGPLLEEKEPLSHGCRVLPSADEDLRKSSKVRSKSMVVPSATEKITSSTVSSSPLGPKFSERMKTVGGNKNLMNVTDDSSTLMNVESFVHKSDMNISIDTEEDAFSEVTRSFEDVDLLNKEFRPSSLEGTAEVCWPWYQESIPKSRHGFRSFSRLSVRRSLVGSFEESLLSGRLLSGKLCQKIDGFLAVLSIVGGSFSPQSRKLPFSVSSVDGDCSLLYFASIDLAGSSLSNKCVGQKSGKSLSCEDLQTVKSRLRIPMKGRIQLVLSNPEKTPVHTFLCNYDLSDMPLGTKTFLRQKATLESCCSASAQLKEQLDLNSKVTDVVTTMSNHLVQPGVDATQSNVTGNETSDVVGSVEEGDRSEKPDSFGKQNIPSSKFNDGCRSGKPGYDCYCEDTCDGSDRKIFHGCSKVNENMTGAGALRYALHLRFLCPFPKKSKRSVARCKSDPLSVPKENLSDRERRFYLYNDMRVVFPQRHSDADEGKFKVDYHYPEDPKYFDLGN</sequence>
<dbReference type="EMBL" id="JBJKBG010000008">
    <property type="protein sequence ID" value="KAL3728495.1"/>
    <property type="molecule type" value="Genomic_DNA"/>
</dbReference>
<proteinExistence type="predicted"/>
<dbReference type="InterPro" id="IPR051506">
    <property type="entry name" value="ATOS_Transcription_Regulators"/>
</dbReference>
<dbReference type="Proteomes" id="UP001634007">
    <property type="component" value="Unassembled WGS sequence"/>
</dbReference>
<feature type="compositionally biased region" description="Polar residues" evidence="1">
    <location>
        <begin position="561"/>
        <end position="574"/>
    </location>
</feature>
<evidence type="ECO:0000313" key="3">
    <source>
        <dbReference type="EMBL" id="KAL3728495.1"/>
    </source>
</evidence>
<evidence type="ECO:0000313" key="4">
    <source>
        <dbReference type="Proteomes" id="UP001634007"/>
    </source>
</evidence>
<comment type="caution">
    <text evidence="3">The sequence shown here is derived from an EMBL/GenBank/DDBJ whole genome shotgun (WGS) entry which is preliminary data.</text>
</comment>
<organism evidence="3 4">
    <name type="scientific">Eucalyptus globulus</name>
    <name type="common">Tasmanian blue gum</name>
    <dbReference type="NCBI Taxonomy" id="34317"/>
    <lineage>
        <taxon>Eukaryota</taxon>
        <taxon>Viridiplantae</taxon>
        <taxon>Streptophyta</taxon>
        <taxon>Embryophyta</taxon>
        <taxon>Tracheophyta</taxon>
        <taxon>Spermatophyta</taxon>
        <taxon>Magnoliopsida</taxon>
        <taxon>eudicotyledons</taxon>
        <taxon>Gunneridae</taxon>
        <taxon>Pentapetalae</taxon>
        <taxon>rosids</taxon>
        <taxon>malvids</taxon>
        <taxon>Myrtales</taxon>
        <taxon>Myrtaceae</taxon>
        <taxon>Myrtoideae</taxon>
        <taxon>Eucalypteae</taxon>
        <taxon>Eucalyptus</taxon>
    </lineage>
</organism>
<gene>
    <name evidence="3" type="ORF">ACJRO7_033132</name>
</gene>
<name>A0ABD3JLK4_EUCGL</name>
<evidence type="ECO:0000256" key="1">
    <source>
        <dbReference type="SAM" id="MobiDB-lite"/>
    </source>
</evidence>
<feature type="compositionally biased region" description="Basic and acidic residues" evidence="1">
    <location>
        <begin position="580"/>
        <end position="589"/>
    </location>
</feature>
<accession>A0ABD3JLK4</accession>
<dbReference type="EMBL" id="JBJKBG010000008">
    <property type="protein sequence ID" value="KAL3728496.1"/>
    <property type="molecule type" value="Genomic_DNA"/>
</dbReference>
<feature type="region of interest" description="Disordered" evidence="1">
    <location>
        <begin position="250"/>
        <end position="281"/>
    </location>
</feature>
<dbReference type="PANTHER" id="PTHR13199">
    <property type="entry name" value="GH03947P"/>
    <property type="match status" value="1"/>
</dbReference>
<keyword evidence="4" id="KW-1185">Reference proteome</keyword>
<protein>
    <recommendedName>
        <fullName evidence="2">Atos-like conserved domain-containing protein</fullName>
    </recommendedName>
</protein>
<dbReference type="AlphaFoldDB" id="A0ABD3JLK4"/>
<dbReference type="InterPro" id="IPR025261">
    <property type="entry name" value="Atos-like_cons_dom"/>
</dbReference>
<dbReference type="InterPro" id="IPR033473">
    <property type="entry name" value="Atos-like_C"/>
</dbReference>
<feature type="domain" description="Atos-like conserved" evidence="2">
    <location>
        <begin position="383"/>
        <end position="442"/>
    </location>
</feature>
<reference evidence="3 4" key="1">
    <citation type="submission" date="2024-11" db="EMBL/GenBank/DDBJ databases">
        <title>Chromosome-level genome assembly of Eucalyptus globulus Labill. provides insights into its genome evolution.</title>
        <authorList>
            <person name="Li X."/>
        </authorList>
    </citation>
    <scope>NUCLEOTIDE SEQUENCE [LARGE SCALE GENOMIC DNA]</scope>
    <source>
        <strain evidence="3">CL2024</strain>
        <tissue evidence="3">Fresh tender leaves</tissue>
    </source>
</reference>
<feature type="compositionally biased region" description="Polar residues" evidence="1">
    <location>
        <begin position="265"/>
        <end position="276"/>
    </location>
</feature>
<feature type="region of interest" description="Disordered" evidence="1">
    <location>
        <begin position="560"/>
        <end position="594"/>
    </location>
</feature>